<sequence length="1185" mass="135938">MYIRVVLIFILLGVQLHNNLCWSQSSIHFNHLTFNEGLPSNAATCITQDDNGFIWIGTENGLCRFDGYETLVFKHNSNDELSISSNSISDIYAFSRDSLLIATRQGLNVFRHSTQTFHPYMTDDTLTNNILNEREIRQFFIDSSGNIWITHPHLGISIIDLKSGKGRFLVAQDYLNGVMRYYYKLIEDSEGTIWGYTKDGDLVSSFKYTETGNIHSIISSSIEQYVNSRITGIRTIASSTDGNTWFVSDKRAYRLNYSNQDDIVLEKIDFSLDEHNELDYVRPRCVTEYNGHLLVGYHNGGVYMHDIANNTNTHHHKFSKTYSIPTNGITNFKIDSKNRCWLIGYNFIGLIDSTCQQIQIYQHDPINQHSIYPDFRHDEKITEDESGTLWIPSLSAGVNFFKPEKQKFDVLQHHPYDANSLSSNKVRSIYEDAKGYLWIGTTDEGLNIYNRQTKVVTRLDKNKGYITDRKIYQIRKDGDGLIIGDIELNKYKVDYSDMSVKHQYTLQNKDIAERGIAGWLISAYYEDNDGYLWLGFQGLNIVHKDSLHNGNIKSLKCNDSIANHALNQRIWDIAEDRDGNFWFGTINGIVKYNRLTEQFQSFVISDEENYGLKSDFVNCIHLSKDGTLWFATKGGGISTYNNKTQKFETYTTAQGLAGDITWGILEDKNGRLWISTNNGLSCFDKQDNQFTNYNEADGLVSSEFAVNAYFKSRSGEMFFGTNNGMSFFHPDNIIHSNYKPKLKITNILANGQSLINDSNIDDTEPIWNRTQIVLNHQQKDIEISFSAFDYASPQSIQYRYRILPRDTNWTYASSMQSHVMYSNLEYGDYTFQLQSTNADGIWFEDVTAELKIHLPPPYYLTFWFWALVVILLVIGFTAFHLYRLYAIKRRNKLLVQAVDIRTKELVKVNMLLEDKKEEIMVQNEELVKHRDHLENIVEERTIELIDAKEKAEEADRLKTAFLANMSHEIRTPLNAIVGFSDLLTLGGFSHEEQTDYLNLINKNSYSLTVLIDDILELAKIEADQLIINKREIQLQPLFKEVEAYCDLKKTDKVQVLMNLQNDIMQKTLLIDDVRIKEVIFNILENAFKFTAEGIISLKCYANASNLHFEISDSGIGVDDSEQERIFEAFHKAVEGKDAIYGGTGLGLAICKKLMRLMDGDITIESSKGNGTSFSFWLPVTPGKNN</sequence>
<evidence type="ECO:0000259" key="5">
    <source>
        <dbReference type="PROSITE" id="PS50109"/>
    </source>
</evidence>
<dbReference type="InterPro" id="IPR011110">
    <property type="entry name" value="Reg_prop"/>
</dbReference>
<comment type="catalytic activity">
    <reaction evidence="1">
        <text>ATP + protein L-histidine = ADP + protein N-phospho-L-histidine.</text>
        <dbReference type="EC" id="2.7.13.3"/>
    </reaction>
</comment>
<dbReference type="Pfam" id="PF02518">
    <property type="entry name" value="HATPase_c"/>
    <property type="match status" value="1"/>
</dbReference>
<feature type="domain" description="Histidine kinase" evidence="5">
    <location>
        <begin position="964"/>
        <end position="1181"/>
    </location>
</feature>
<dbReference type="SUPFAM" id="SSF47384">
    <property type="entry name" value="Homodimeric domain of signal transducing histidine kinase"/>
    <property type="match status" value="1"/>
</dbReference>
<evidence type="ECO:0000256" key="3">
    <source>
        <dbReference type="ARBA" id="ARBA00022553"/>
    </source>
</evidence>
<accession>A0A941EZG0</accession>
<evidence type="ECO:0000313" key="7">
    <source>
        <dbReference type="Proteomes" id="UP000679220"/>
    </source>
</evidence>
<dbReference type="Proteomes" id="UP000679220">
    <property type="component" value="Unassembled WGS sequence"/>
</dbReference>
<keyword evidence="3" id="KW-0597">Phosphoprotein</keyword>
<dbReference type="InterPro" id="IPR011123">
    <property type="entry name" value="Y_Y_Y"/>
</dbReference>
<dbReference type="Gene3D" id="2.130.10.10">
    <property type="entry name" value="YVTN repeat-like/Quinoprotein amine dehydrogenase"/>
    <property type="match status" value="3"/>
</dbReference>
<dbReference type="AlphaFoldDB" id="A0A941EZG0"/>
<dbReference type="Gene3D" id="1.10.287.130">
    <property type="match status" value="1"/>
</dbReference>
<gene>
    <name evidence="6" type="ORF">KDU71_02330</name>
</gene>
<dbReference type="CDD" id="cd00082">
    <property type="entry name" value="HisKA"/>
    <property type="match status" value="1"/>
</dbReference>
<reference evidence="6" key="1">
    <citation type="journal article" date="2018" name="Int. J. Syst. Evol. Microbiol.">
        <title>Carboxylicivirga sediminis sp. nov., isolated from coastal sediment.</title>
        <authorList>
            <person name="Wang F.Q."/>
            <person name="Ren L.H."/>
            <person name="Zou R.J."/>
            <person name="Sun Y.Z."/>
            <person name="Liu X.J."/>
            <person name="Jiang F."/>
            <person name="Liu L.J."/>
        </authorList>
    </citation>
    <scope>NUCLEOTIDE SEQUENCE</scope>
    <source>
        <strain evidence="6">JR1</strain>
    </source>
</reference>
<dbReference type="SUPFAM" id="SSF63829">
    <property type="entry name" value="Calcium-dependent phosphotriesterase"/>
    <property type="match status" value="3"/>
</dbReference>
<evidence type="ECO:0000313" key="6">
    <source>
        <dbReference type="EMBL" id="MBR8534381.1"/>
    </source>
</evidence>
<dbReference type="Pfam" id="PF07495">
    <property type="entry name" value="Y_Y_Y"/>
    <property type="match status" value="1"/>
</dbReference>
<keyword evidence="4" id="KW-0472">Membrane</keyword>
<dbReference type="EC" id="2.7.13.3" evidence="2"/>
<protein>
    <recommendedName>
        <fullName evidence="2">histidine kinase</fullName>
        <ecNumber evidence="2">2.7.13.3</ecNumber>
    </recommendedName>
</protein>
<keyword evidence="7" id="KW-1185">Reference proteome</keyword>
<dbReference type="InterPro" id="IPR004358">
    <property type="entry name" value="Sig_transdc_His_kin-like_C"/>
</dbReference>
<dbReference type="PRINTS" id="PR00344">
    <property type="entry name" value="BCTRLSENSOR"/>
</dbReference>
<dbReference type="SUPFAM" id="SSF55874">
    <property type="entry name" value="ATPase domain of HSP90 chaperone/DNA topoisomerase II/histidine kinase"/>
    <property type="match status" value="1"/>
</dbReference>
<proteinExistence type="predicted"/>
<evidence type="ECO:0000256" key="1">
    <source>
        <dbReference type="ARBA" id="ARBA00000085"/>
    </source>
</evidence>
<dbReference type="EMBL" id="JAGTAR010000002">
    <property type="protein sequence ID" value="MBR8534381.1"/>
    <property type="molecule type" value="Genomic_DNA"/>
</dbReference>
<organism evidence="6 7">
    <name type="scientific">Carboxylicivirga sediminis</name>
    <dbReference type="NCBI Taxonomy" id="2006564"/>
    <lineage>
        <taxon>Bacteria</taxon>
        <taxon>Pseudomonadati</taxon>
        <taxon>Bacteroidota</taxon>
        <taxon>Bacteroidia</taxon>
        <taxon>Marinilabiliales</taxon>
        <taxon>Marinilabiliaceae</taxon>
        <taxon>Carboxylicivirga</taxon>
    </lineage>
</organism>
<dbReference type="Gene3D" id="2.60.40.10">
    <property type="entry name" value="Immunoglobulins"/>
    <property type="match status" value="1"/>
</dbReference>
<dbReference type="Pfam" id="PF00512">
    <property type="entry name" value="HisKA"/>
    <property type="match status" value="1"/>
</dbReference>
<dbReference type="Pfam" id="PF07494">
    <property type="entry name" value="Reg_prop"/>
    <property type="match status" value="5"/>
</dbReference>
<evidence type="ECO:0000256" key="2">
    <source>
        <dbReference type="ARBA" id="ARBA00012438"/>
    </source>
</evidence>
<dbReference type="GO" id="GO:0000155">
    <property type="term" value="F:phosphorelay sensor kinase activity"/>
    <property type="evidence" value="ECO:0007669"/>
    <property type="project" value="InterPro"/>
</dbReference>
<name>A0A941EZG0_9BACT</name>
<keyword evidence="4" id="KW-1133">Transmembrane helix</keyword>
<dbReference type="InterPro" id="IPR003594">
    <property type="entry name" value="HATPase_dom"/>
</dbReference>
<dbReference type="SMART" id="SM00388">
    <property type="entry name" value="HisKA"/>
    <property type="match status" value="1"/>
</dbReference>
<evidence type="ECO:0000256" key="4">
    <source>
        <dbReference type="SAM" id="Phobius"/>
    </source>
</evidence>
<dbReference type="CDD" id="cd16922">
    <property type="entry name" value="HATPase_EvgS-ArcB-TorS-like"/>
    <property type="match status" value="1"/>
</dbReference>
<dbReference type="SMART" id="SM00387">
    <property type="entry name" value="HATPase_c"/>
    <property type="match status" value="1"/>
</dbReference>
<dbReference type="PANTHER" id="PTHR43547">
    <property type="entry name" value="TWO-COMPONENT HISTIDINE KINASE"/>
    <property type="match status" value="1"/>
</dbReference>
<dbReference type="InterPro" id="IPR015943">
    <property type="entry name" value="WD40/YVTN_repeat-like_dom_sf"/>
</dbReference>
<dbReference type="InterPro" id="IPR005467">
    <property type="entry name" value="His_kinase_dom"/>
</dbReference>
<dbReference type="PANTHER" id="PTHR43547:SF2">
    <property type="entry name" value="HYBRID SIGNAL TRANSDUCTION HISTIDINE KINASE C"/>
    <property type="match status" value="1"/>
</dbReference>
<feature type="transmembrane region" description="Helical" evidence="4">
    <location>
        <begin position="862"/>
        <end position="882"/>
    </location>
</feature>
<dbReference type="PROSITE" id="PS50109">
    <property type="entry name" value="HIS_KIN"/>
    <property type="match status" value="1"/>
</dbReference>
<comment type="caution">
    <text evidence="6">The sequence shown here is derived from an EMBL/GenBank/DDBJ whole genome shotgun (WGS) entry which is preliminary data.</text>
</comment>
<dbReference type="Gene3D" id="3.30.565.10">
    <property type="entry name" value="Histidine kinase-like ATPase, C-terminal domain"/>
    <property type="match status" value="1"/>
</dbReference>
<keyword evidence="4" id="KW-0812">Transmembrane</keyword>
<dbReference type="InterPro" id="IPR036890">
    <property type="entry name" value="HATPase_C_sf"/>
</dbReference>
<reference evidence="6" key="2">
    <citation type="submission" date="2021-04" db="EMBL/GenBank/DDBJ databases">
        <authorList>
            <person name="Zhang T."/>
            <person name="Zhang Y."/>
            <person name="Lu D."/>
            <person name="Zuo D."/>
            <person name="Du Z."/>
        </authorList>
    </citation>
    <scope>NUCLEOTIDE SEQUENCE</scope>
    <source>
        <strain evidence="6">JR1</strain>
    </source>
</reference>
<dbReference type="InterPro" id="IPR013783">
    <property type="entry name" value="Ig-like_fold"/>
</dbReference>
<dbReference type="RefSeq" id="WP_212188286.1">
    <property type="nucleotide sequence ID" value="NZ_JAGTAR010000002.1"/>
</dbReference>
<dbReference type="InterPro" id="IPR036097">
    <property type="entry name" value="HisK_dim/P_sf"/>
</dbReference>
<dbReference type="InterPro" id="IPR003661">
    <property type="entry name" value="HisK_dim/P_dom"/>
</dbReference>